<organism evidence="1">
    <name type="scientific">Sesamum radiatum</name>
    <name type="common">Black benniseed</name>
    <dbReference type="NCBI Taxonomy" id="300843"/>
    <lineage>
        <taxon>Eukaryota</taxon>
        <taxon>Viridiplantae</taxon>
        <taxon>Streptophyta</taxon>
        <taxon>Embryophyta</taxon>
        <taxon>Tracheophyta</taxon>
        <taxon>Spermatophyta</taxon>
        <taxon>Magnoliopsida</taxon>
        <taxon>eudicotyledons</taxon>
        <taxon>Gunneridae</taxon>
        <taxon>Pentapetalae</taxon>
        <taxon>asterids</taxon>
        <taxon>lamiids</taxon>
        <taxon>Lamiales</taxon>
        <taxon>Pedaliaceae</taxon>
        <taxon>Sesamum</taxon>
    </lineage>
</organism>
<dbReference type="PANTHER" id="PTHR31286">
    <property type="entry name" value="GLYCINE-RICH CELL WALL STRUCTURAL PROTEIN 1.8-LIKE"/>
    <property type="match status" value="1"/>
</dbReference>
<proteinExistence type="predicted"/>
<comment type="caution">
    <text evidence="1">The sequence shown here is derived from an EMBL/GenBank/DDBJ whole genome shotgun (WGS) entry which is preliminary data.</text>
</comment>
<name>A0AAW2JA64_SESRA</name>
<sequence>MFKFDHVLDHKRVIDGVPWAFERNLLIWAPVEDDDNPARTELNWVEFYIHVHELLLGHRTKEMAEFIGNQLGKFRDVDLETVNQSWGSALRIGVGIDVREPLRMDYVLEVELFINLDSPLPRDFAIRLHPFLKLDGEQMFSATPQLQTGTDLNHIYPSPDPIKSTCFSPPLE</sequence>
<dbReference type="InterPro" id="IPR040256">
    <property type="entry name" value="At4g02000-like"/>
</dbReference>
<evidence type="ECO:0008006" key="2">
    <source>
        <dbReference type="Google" id="ProtNLM"/>
    </source>
</evidence>
<protein>
    <recommendedName>
        <fullName evidence="2">DUF4283 domain-containing protein</fullName>
    </recommendedName>
</protein>
<dbReference type="PANTHER" id="PTHR31286:SF167">
    <property type="entry name" value="OS09G0268800 PROTEIN"/>
    <property type="match status" value="1"/>
</dbReference>
<reference evidence="1" key="1">
    <citation type="submission" date="2020-06" db="EMBL/GenBank/DDBJ databases">
        <authorList>
            <person name="Li T."/>
            <person name="Hu X."/>
            <person name="Zhang T."/>
            <person name="Song X."/>
            <person name="Zhang H."/>
            <person name="Dai N."/>
            <person name="Sheng W."/>
            <person name="Hou X."/>
            <person name="Wei L."/>
        </authorList>
    </citation>
    <scope>NUCLEOTIDE SEQUENCE</scope>
    <source>
        <strain evidence="1">G02</strain>
        <tissue evidence="1">Leaf</tissue>
    </source>
</reference>
<reference evidence="1" key="2">
    <citation type="journal article" date="2024" name="Plant">
        <title>Genomic evolution and insights into agronomic trait innovations of Sesamum species.</title>
        <authorList>
            <person name="Miao H."/>
            <person name="Wang L."/>
            <person name="Qu L."/>
            <person name="Liu H."/>
            <person name="Sun Y."/>
            <person name="Le M."/>
            <person name="Wang Q."/>
            <person name="Wei S."/>
            <person name="Zheng Y."/>
            <person name="Lin W."/>
            <person name="Duan Y."/>
            <person name="Cao H."/>
            <person name="Xiong S."/>
            <person name="Wang X."/>
            <person name="Wei L."/>
            <person name="Li C."/>
            <person name="Ma Q."/>
            <person name="Ju M."/>
            <person name="Zhao R."/>
            <person name="Li G."/>
            <person name="Mu C."/>
            <person name="Tian Q."/>
            <person name="Mei H."/>
            <person name="Zhang T."/>
            <person name="Gao T."/>
            <person name="Zhang H."/>
        </authorList>
    </citation>
    <scope>NUCLEOTIDE SEQUENCE</scope>
    <source>
        <strain evidence="1">G02</strain>
    </source>
</reference>
<evidence type="ECO:0000313" key="1">
    <source>
        <dbReference type="EMBL" id="KAL0291629.1"/>
    </source>
</evidence>
<gene>
    <name evidence="1" type="ORF">Sradi_7019600</name>
</gene>
<dbReference type="AlphaFoldDB" id="A0AAW2JA64"/>
<accession>A0AAW2JA64</accession>
<dbReference type="EMBL" id="JACGWJ010000514">
    <property type="protein sequence ID" value="KAL0291629.1"/>
    <property type="molecule type" value="Genomic_DNA"/>
</dbReference>